<sequence length="499" mass="56125">MLVYFMCYTSVVHVCFGLRDSVQDVCRLQFDSWSHLQKRGIVYVNYMDLLKGAATAKVADKRHRLRELIRVSEDLPAVHAAPEVPPPTAPQQDQDGQAKNWKIQKSPQLILLPASPGVSSLPSQAKLLQLHFSEGCVVLSAATLVAMVMSQAQQQTQCTLRFQQSATACVQNASLNIANVQYLASNGTSGQPPSENLQSYKQRVCTVKPQLDVCGQAVTQRVINSTLCPNPAERQSILSQYQTTFGGLDSNCAQRECPCRYRLMDELRQCYSFVNLQDRRSNRNMQPPLVSDIALIRSTLIGQNWDEVYNFCMNRQSLIQCMQQKVLVCPDAPRVLAQYDLDITAFERGIDLLCDNIGVYLAGIHCFRDPIPQVRMCFQTYERKVQNLKMIAPQPTADQISLAQFCNIRLEQIDCEMGAWAQHQYQTCERVVTGMRNELECKLLPDRCMAAFPQLVTNLCNPLNYFADERPRYNGAGKGELSVLLTTLVFVLSVVFSAQ</sequence>
<organism evidence="2 3">
    <name type="scientific">Batillaria attramentaria</name>
    <dbReference type="NCBI Taxonomy" id="370345"/>
    <lineage>
        <taxon>Eukaryota</taxon>
        <taxon>Metazoa</taxon>
        <taxon>Spiralia</taxon>
        <taxon>Lophotrochozoa</taxon>
        <taxon>Mollusca</taxon>
        <taxon>Gastropoda</taxon>
        <taxon>Caenogastropoda</taxon>
        <taxon>Sorbeoconcha</taxon>
        <taxon>Cerithioidea</taxon>
        <taxon>Batillariidae</taxon>
        <taxon>Batillaria</taxon>
    </lineage>
</organism>
<gene>
    <name evidence="2" type="ORF">BaRGS_00010799</name>
</gene>
<reference evidence="2 3" key="1">
    <citation type="journal article" date="2023" name="Sci. Data">
        <title>Genome assembly of the Korean intertidal mud-creeper Batillaria attramentaria.</title>
        <authorList>
            <person name="Patra A.K."/>
            <person name="Ho P.T."/>
            <person name="Jun S."/>
            <person name="Lee S.J."/>
            <person name="Kim Y."/>
            <person name="Won Y.J."/>
        </authorList>
    </citation>
    <scope>NUCLEOTIDE SEQUENCE [LARGE SCALE GENOMIC DNA]</scope>
    <source>
        <strain evidence="2">Wonlab-2016</strain>
    </source>
</reference>
<evidence type="ECO:0000313" key="3">
    <source>
        <dbReference type="Proteomes" id="UP001519460"/>
    </source>
</evidence>
<dbReference type="AlphaFoldDB" id="A0ABD0LFM8"/>
<proteinExistence type="predicted"/>
<dbReference type="Proteomes" id="UP001519460">
    <property type="component" value="Unassembled WGS sequence"/>
</dbReference>
<keyword evidence="3" id="KW-1185">Reference proteome</keyword>
<evidence type="ECO:0000256" key="1">
    <source>
        <dbReference type="SAM" id="MobiDB-lite"/>
    </source>
</evidence>
<evidence type="ECO:0000313" key="2">
    <source>
        <dbReference type="EMBL" id="KAK7497928.1"/>
    </source>
</evidence>
<accession>A0ABD0LFM8</accession>
<name>A0ABD0LFM8_9CAEN</name>
<protein>
    <submittedName>
        <fullName evidence="2">Uncharacterized protein</fullName>
    </submittedName>
</protein>
<dbReference type="EMBL" id="JACVVK020000054">
    <property type="protein sequence ID" value="KAK7497928.1"/>
    <property type="molecule type" value="Genomic_DNA"/>
</dbReference>
<feature type="region of interest" description="Disordered" evidence="1">
    <location>
        <begin position="79"/>
        <end position="98"/>
    </location>
</feature>
<comment type="caution">
    <text evidence="2">The sequence shown here is derived from an EMBL/GenBank/DDBJ whole genome shotgun (WGS) entry which is preliminary data.</text>
</comment>